<reference evidence="15 16" key="1">
    <citation type="journal article" date="2011" name="Stand. Genomic Sci.">
        <title>Complete genome sequence of Isosphaera pallida type strain (IS1B).</title>
        <authorList>
            <consortium name="US DOE Joint Genome Institute (JGI-PGF)"/>
            <person name="Goker M."/>
            <person name="Cleland D."/>
            <person name="Saunders E."/>
            <person name="Lapidus A."/>
            <person name="Nolan M."/>
            <person name="Lucas S."/>
            <person name="Hammon N."/>
            <person name="Deshpande S."/>
            <person name="Cheng J.F."/>
            <person name="Tapia R."/>
            <person name="Han C."/>
            <person name="Goodwin L."/>
            <person name="Pitluck S."/>
            <person name="Liolios K."/>
            <person name="Pagani I."/>
            <person name="Ivanova N."/>
            <person name="Mavromatis K."/>
            <person name="Pati A."/>
            <person name="Chen A."/>
            <person name="Palaniappan K."/>
            <person name="Land M."/>
            <person name="Hauser L."/>
            <person name="Chang Y.J."/>
            <person name="Jeffries C.D."/>
            <person name="Detter J.C."/>
            <person name="Beck B."/>
            <person name="Woyke T."/>
            <person name="Bristow J."/>
            <person name="Eisen J.A."/>
            <person name="Markowitz V."/>
            <person name="Hugenholtz P."/>
            <person name="Kyrpides N.C."/>
            <person name="Klenk H.P."/>
        </authorList>
    </citation>
    <scope>NUCLEOTIDE SEQUENCE [LARGE SCALE GENOMIC DNA]</scope>
    <source>
        <strain evidence="16">ATCC 43644 / DSM 9630 / IS1B</strain>
    </source>
</reference>
<dbReference type="Gene3D" id="1.10.340.30">
    <property type="entry name" value="Hypothetical protein, domain 2"/>
    <property type="match status" value="1"/>
</dbReference>
<evidence type="ECO:0000256" key="5">
    <source>
        <dbReference type="ARBA" id="ARBA00022801"/>
    </source>
</evidence>
<protein>
    <recommendedName>
        <fullName evidence="12">Endonuclease III</fullName>
        <ecNumber evidence="12">4.2.99.18</ecNumber>
    </recommendedName>
    <alternativeName>
        <fullName evidence="12">DNA-(apurinic or apyrimidinic site) lyase</fullName>
    </alternativeName>
</protein>
<dbReference type="InterPro" id="IPR003265">
    <property type="entry name" value="HhH-GPD_domain"/>
</dbReference>
<dbReference type="Gene3D" id="1.10.1670.10">
    <property type="entry name" value="Helix-hairpin-Helix base-excision DNA repair enzymes (C-terminal)"/>
    <property type="match status" value="1"/>
</dbReference>
<dbReference type="PANTHER" id="PTHR10359:SF18">
    <property type="entry name" value="ENDONUCLEASE III"/>
    <property type="match status" value="1"/>
</dbReference>
<dbReference type="PROSITE" id="PS01155">
    <property type="entry name" value="ENDONUCLEASE_III_2"/>
    <property type="match status" value="1"/>
</dbReference>
<keyword evidence="7 12" id="KW-0411">Iron-sulfur</keyword>
<feature type="binding site" evidence="12">
    <location>
        <position position="286"/>
    </location>
    <ligand>
        <name>[4Fe-4S] cluster</name>
        <dbReference type="ChEBI" id="CHEBI:49883"/>
    </ligand>
</feature>
<dbReference type="InParanoid" id="E8R3F6"/>
<dbReference type="PANTHER" id="PTHR10359">
    <property type="entry name" value="A/G-SPECIFIC ADENINE GLYCOSYLASE/ENDONUCLEASE III"/>
    <property type="match status" value="1"/>
</dbReference>
<feature type="binding site" evidence="12">
    <location>
        <position position="292"/>
    </location>
    <ligand>
        <name>[4Fe-4S] cluster</name>
        <dbReference type="ChEBI" id="CHEBI:49883"/>
    </ligand>
</feature>
<dbReference type="GO" id="GO:0140078">
    <property type="term" value="F:class I DNA-(apurinic or apyrimidinic site) endonuclease activity"/>
    <property type="evidence" value="ECO:0007669"/>
    <property type="project" value="UniProtKB-EC"/>
</dbReference>
<dbReference type="HAMAP" id="MF_00942">
    <property type="entry name" value="Nth"/>
    <property type="match status" value="1"/>
</dbReference>
<dbReference type="SUPFAM" id="SSF48150">
    <property type="entry name" value="DNA-glycosylase"/>
    <property type="match status" value="1"/>
</dbReference>
<dbReference type="SMART" id="SM00478">
    <property type="entry name" value="ENDO3c"/>
    <property type="match status" value="1"/>
</dbReference>
<dbReference type="eggNOG" id="COG0177">
    <property type="taxonomic scope" value="Bacteria"/>
</dbReference>
<keyword evidence="8 12" id="KW-0238">DNA-binding</keyword>
<evidence type="ECO:0000256" key="6">
    <source>
        <dbReference type="ARBA" id="ARBA00023004"/>
    </source>
</evidence>
<evidence type="ECO:0000256" key="12">
    <source>
        <dbReference type="HAMAP-Rule" id="MF_00942"/>
    </source>
</evidence>
<dbReference type="Proteomes" id="UP000008631">
    <property type="component" value="Chromosome"/>
</dbReference>
<evidence type="ECO:0000256" key="1">
    <source>
        <dbReference type="ARBA" id="ARBA00008343"/>
    </source>
</evidence>
<dbReference type="InterPro" id="IPR000445">
    <property type="entry name" value="HhH_motif"/>
</dbReference>
<dbReference type="Pfam" id="PF10576">
    <property type="entry name" value="EndIII_4Fe-2S"/>
    <property type="match status" value="1"/>
</dbReference>
<feature type="binding site" evidence="12">
    <location>
        <position position="276"/>
    </location>
    <ligand>
        <name>[4Fe-4S] cluster</name>
        <dbReference type="ChEBI" id="CHEBI:49883"/>
    </ligand>
</feature>
<comment type="cofactor">
    <cofactor evidence="12">
        <name>[4Fe-4S] cluster</name>
        <dbReference type="ChEBI" id="CHEBI:49883"/>
    </cofactor>
    <text evidence="12">Binds 1 [4Fe-4S] cluster.</text>
</comment>
<evidence type="ECO:0000256" key="9">
    <source>
        <dbReference type="ARBA" id="ARBA00023204"/>
    </source>
</evidence>
<feature type="compositionally biased region" description="Polar residues" evidence="13">
    <location>
        <begin position="21"/>
        <end position="36"/>
    </location>
</feature>
<evidence type="ECO:0000256" key="4">
    <source>
        <dbReference type="ARBA" id="ARBA00022763"/>
    </source>
</evidence>
<dbReference type="RefSeq" id="WP_013565954.1">
    <property type="nucleotide sequence ID" value="NC_014962.1"/>
</dbReference>
<gene>
    <name evidence="12" type="primary">nth</name>
    <name evidence="15" type="ordered locus">Isop_3101</name>
</gene>
<feature type="region of interest" description="Disordered" evidence="13">
    <location>
        <begin position="1"/>
        <end position="90"/>
    </location>
</feature>
<dbReference type="HOGENOM" id="CLU_012862_3_2_0"/>
<evidence type="ECO:0000256" key="10">
    <source>
        <dbReference type="ARBA" id="ARBA00023239"/>
    </source>
</evidence>
<dbReference type="OrthoDB" id="9800977at2"/>
<accession>E8R3F6</accession>
<dbReference type="STRING" id="575540.Isop_3101"/>
<keyword evidence="2 12" id="KW-0004">4Fe-4S</keyword>
<proteinExistence type="inferred from homology"/>
<dbReference type="EMBL" id="CP002353">
    <property type="protein sequence ID" value="ADV63666.1"/>
    <property type="molecule type" value="Genomic_DNA"/>
</dbReference>
<dbReference type="AlphaFoldDB" id="E8R3F6"/>
<dbReference type="CDD" id="cd00056">
    <property type="entry name" value="ENDO3c"/>
    <property type="match status" value="1"/>
</dbReference>
<keyword evidence="16" id="KW-1185">Reference proteome</keyword>
<dbReference type="NCBIfam" id="TIGR01083">
    <property type="entry name" value="nth"/>
    <property type="match status" value="1"/>
</dbReference>
<comment type="similarity">
    <text evidence="1 12">Belongs to the Nth/MutY family.</text>
</comment>
<keyword evidence="5 12" id="KW-0378">Hydrolase</keyword>
<evidence type="ECO:0000256" key="7">
    <source>
        <dbReference type="ARBA" id="ARBA00023014"/>
    </source>
</evidence>
<keyword evidence="11 12" id="KW-0326">Glycosidase</keyword>
<keyword evidence="4 12" id="KW-0227">DNA damage</keyword>
<sequence>MSSPVSGRRRSTSPLAEKAVQNPTADSISDSGSSEIQPGDGLARGGAAVSDQHETKSADSPPTKLPPIRNPGQPASKTSRAGTPRRPQGAKVRAALILERLIARYPEARCALTHQNPFQLLAATILSAQCTDVRVNLTTPALFARFPDPASLARADLAEVETLIRSTGFYHNKALNLIGMARAIVEHHGGVVPDNYDALTALPGVGRKTANVVMGDAFGRAEGVVVDTHVKRLAFRMGLTRHHDPIKIERDLMAILPRDQWVGFSHRMIFHGRDTCDARKPRCESCILADLCPKVGVESATSKPRRARFSSADE</sequence>
<dbReference type="EC" id="4.2.99.18" evidence="12"/>
<comment type="catalytic activity">
    <reaction evidence="12">
        <text>2'-deoxyribonucleotide-(2'-deoxyribose 5'-phosphate)-2'-deoxyribonucleotide-DNA = a 3'-end 2'-deoxyribonucleotide-(2,3-dehydro-2,3-deoxyribose 5'-phosphate)-DNA + a 5'-end 5'-phospho-2'-deoxyribonucleoside-DNA + H(+)</text>
        <dbReference type="Rhea" id="RHEA:66592"/>
        <dbReference type="Rhea" id="RHEA-COMP:13180"/>
        <dbReference type="Rhea" id="RHEA-COMP:16897"/>
        <dbReference type="Rhea" id="RHEA-COMP:17067"/>
        <dbReference type="ChEBI" id="CHEBI:15378"/>
        <dbReference type="ChEBI" id="CHEBI:136412"/>
        <dbReference type="ChEBI" id="CHEBI:157695"/>
        <dbReference type="ChEBI" id="CHEBI:167181"/>
        <dbReference type="EC" id="4.2.99.18"/>
    </reaction>
</comment>
<dbReference type="InterPro" id="IPR005759">
    <property type="entry name" value="Nth"/>
</dbReference>
<keyword evidence="15" id="KW-0540">Nuclease</keyword>
<dbReference type="InterPro" id="IPR004035">
    <property type="entry name" value="Endouclease-III_FeS-bd_BS"/>
</dbReference>
<dbReference type="InterPro" id="IPR011257">
    <property type="entry name" value="DNA_glycosylase"/>
</dbReference>
<organism evidence="15 16">
    <name type="scientific">Isosphaera pallida (strain ATCC 43644 / DSM 9630 / IS1B)</name>
    <dbReference type="NCBI Taxonomy" id="575540"/>
    <lineage>
        <taxon>Bacteria</taxon>
        <taxon>Pseudomonadati</taxon>
        <taxon>Planctomycetota</taxon>
        <taxon>Planctomycetia</taxon>
        <taxon>Isosphaerales</taxon>
        <taxon>Isosphaeraceae</taxon>
        <taxon>Isosphaera</taxon>
    </lineage>
</organism>
<keyword evidence="9 12" id="KW-0234">DNA repair</keyword>
<comment type="function">
    <text evidence="12">DNA repair enzyme that has both DNA N-glycosylase activity and AP-lyase activity. The DNA N-glycosylase activity releases various damaged pyrimidines from DNA by cleaving the N-glycosidic bond, leaving an AP (apurinic/apyrimidinic) site. The AP-lyase activity cleaves the phosphodiester bond 3' to the AP site by a beta-elimination, leaving a 3'-terminal unsaturated sugar and a product with a terminal 5'-phosphate.</text>
</comment>
<dbReference type="InterPro" id="IPR004036">
    <property type="entry name" value="Endonuclease-III-like_CS2"/>
</dbReference>
<name>E8R3F6_ISOPI</name>
<evidence type="ECO:0000256" key="13">
    <source>
        <dbReference type="SAM" id="MobiDB-lite"/>
    </source>
</evidence>
<dbReference type="GO" id="GO:0003677">
    <property type="term" value="F:DNA binding"/>
    <property type="evidence" value="ECO:0007669"/>
    <property type="project" value="UniProtKB-UniRule"/>
</dbReference>
<evidence type="ECO:0000313" key="15">
    <source>
        <dbReference type="EMBL" id="ADV63666.1"/>
    </source>
</evidence>
<feature type="binding site" evidence="12">
    <location>
        <position position="283"/>
    </location>
    <ligand>
        <name>[4Fe-4S] cluster</name>
        <dbReference type="ChEBI" id="CHEBI:49883"/>
    </ligand>
</feature>
<dbReference type="Pfam" id="PF00633">
    <property type="entry name" value="HHH"/>
    <property type="match status" value="1"/>
</dbReference>
<dbReference type="GO" id="GO:0019104">
    <property type="term" value="F:DNA N-glycosylase activity"/>
    <property type="evidence" value="ECO:0007669"/>
    <property type="project" value="UniProtKB-UniRule"/>
</dbReference>
<evidence type="ECO:0000256" key="2">
    <source>
        <dbReference type="ARBA" id="ARBA00022485"/>
    </source>
</evidence>
<dbReference type="FunFam" id="1.10.340.30:FF:000001">
    <property type="entry name" value="Endonuclease III"/>
    <property type="match status" value="1"/>
</dbReference>
<keyword evidence="6 12" id="KW-0408">Iron</keyword>
<keyword evidence="10 12" id="KW-0456">Lyase</keyword>
<feature type="domain" description="HhH-GPD" evidence="14">
    <location>
        <begin position="126"/>
        <end position="274"/>
    </location>
</feature>
<evidence type="ECO:0000259" key="14">
    <source>
        <dbReference type="SMART" id="SM00478"/>
    </source>
</evidence>
<evidence type="ECO:0000256" key="3">
    <source>
        <dbReference type="ARBA" id="ARBA00022723"/>
    </source>
</evidence>
<evidence type="ECO:0000313" key="16">
    <source>
        <dbReference type="Proteomes" id="UP000008631"/>
    </source>
</evidence>
<evidence type="ECO:0000256" key="8">
    <source>
        <dbReference type="ARBA" id="ARBA00023125"/>
    </source>
</evidence>
<dbReference type="InterPro" id="IPR023170">
    <property type="entry name" value="HhH_base_excis_C"/>
</dbReference>
<dbReference type="GO" id="GO:0046872">
    <property type="term" value="F:metal ion binding"/>
    <property type="evidence" value="ECO:0007669"/>
    <property type="project" value="UniProtKB-KW"/>
</dbReference>
<dbReference type="FunFam" id="1.10.1670.10:FF:000001">
    <property type="entry name" value="Endonuclease III"/>
    <property type="match status" value="1"/>
</dbReference>
<dbReference type="GO" id="GO:0006285">
    <property type="term" value="P:base-excision repair, AP site formation"/>
    <property type="evidence" value="ECO:0007669"/>
    <property type="project" value="TreeGrafter"/>
</dbReference>
<keyword evidence="3 12" id="KW-0479">Metal-binding</keyword>
<dbReference type="SMART" id="SM00525">
    <property type="entry name" value="FES"/>
    <property type="match status" value="1"/>
</dbReference>
<dbReference type="Pfam" id="PF00730">
    <property type="entry name" value="HhH-GPD"/>
    <property type="match status" value="1"/>
</dbReference>
<dbReference type="InterPro" id="IPR003651">
    <property type="entry name" value="Endonuclease3_FeS-loop_motif"/>
</dbReference>
<dbReference type="PROSITE" id="PS00764">
    <property type="entry name" value="ENDONUCLEASE_III_1"/>
    <property type="match status" value="1"/>
</dbReference>
<evidence type="ECO:0000256" key="11">
    <source>
        <dbReference type="ARBA" id="ARBA00023295"/>
    </source>
</evidence>
<dbReference type="FunCoup" id="E8R3F6">
    <property type="interactions" value="365"/>
</dbReference>
<keyword evidence="15" id="KW-0255">Endonuclease</keyword>
<dbReference type="GO" id="GO:0051539">
    <property type="term" value="F:4 iron, 4 sulfur cluster binding"/>
    <property type="evidence" value="ECO:0007669"/>
    <property type="project" value="UniProtKB-UniRule"/>
</dbReference>
<dbReference type="KEGG" id="ipa:Isop_3101"/>